<dbReference type="Pfam" id="PF23555">
    <property type="entry name" value="zf-RING_Vps41"/>
    <property type="match status" value="1"/>
</dbReference>
<reference evidence="3" key="1">
    <citation type="submission" date="2017-11" db="EMBL/GenBank/DDBJ databases">
        <authorList>
            <person name="Lima N.C."/>
            <person name="Parody-Merino A.M."/>
            <person name="Battley P.F."/>
            <person name="Fidler A.E."/>
            <person name="Prosdocimi F."/>
        </authorList>
    </citation>
    <scope>NUCLEOTIDE SEQUENCE [LARGE SCALE GENOMIC DNA]</scope>
</reference>
<dbReference type="OrthoDB" id="244107at2759"/>
<dbReference type="GO" id="GO:0009267">
    <property type="term" value="P:cellular response to starvation"/>
    <property type="evidence" value="ECO:0007669"/>
    <property type="project" value="TreeGrafter"/>
</dbReference>
<evidence type="ECO:0000259" key="1">
    <source>
        <dbReference type="Pfam" id="PF23555"/>
    </source>
</evidence>
<dbReference type="InterPro" id="IPR057779">
    <property type="entry name" value="Znf_RING_Vps41"/>
</dbReference>
<evidence type="ECO:0000313" key="2">
    <source>
        <dbReference type="EMBL" id="PKU29105.1"/>
    </source>
</evidence>
<protein>
    <recommendedName>
        <fullName evidence="1">Vps41 C-terminal RING finger domain-containing protein</fullName>
    </recommendedName>
</protein>
<dbReference type="EMBL" id="KZ518111">
    <property type="protein sequence ID" value="PKU29105.1"/>
    <property type="molecule type" value="Genomic_DNA"/>
</dbReference>
<keyword evidence="3" id="KW-1185">Reference proteome</keyword>
<evidence type="ECO:0000313" key="3">
    <source>
        <dbReference type="Proteomes" id="UP000233556"/>
    </source>
</evidence>
<name>A0A2I0T5N2_LIMLA</name>
<dbReference type="GO" id="GO:0005770">
    <property type="term" value="C:late endosome"/>
    <property type="evidence" value="ECO:0007669"/>
    <property type="project" value="TreeGrafter"/>
</dbReference>
<dbReference type="GO" id="GO:0030897">
    <property type="term" value="C:HOPS complex"/>
    <property type="evidence" value="ECO:0007669"/>
    <property type="project" value="TreeGrafter"/>
</dbReference>
<reference evidence="3" key="2">
    <citation type="submission" date="2017-12" db="EMBL/GenBank/DDBJ databases">
        <title>Genome sequence of the Bar-tailed Godwit (Limosa lapponica baueri).</title>
        <authorList>
            <person name="Lima N.C.B."/>
            <person name="Parody-Merino A.M."/>
            <person name="Battley P.F."/>
            <person name="Fidler A.E."/>
            <person name="Prosdocimi F."/>
        </authorList>
    </citation>
    <scope>NUCLEOTIDE SEQUENCE [LARGE SCALE GENOMIC DNA]</scope>
</reference>
<dbReference type="PANTHER" id="PTHR12616">
    <property type="entry name" value="VACUOLAR PROTEIN SORTING VPS41"/>
    <property type="match status" value="1"/>
</dbReference>
<sequence>MCMNKLNYELLCLLRFYDYQMPFRKKTGKILLREGCKKILVADSLSLLKKMHRTQMKGVLVDDASKSFNVVVFHCRHMFHKECLPVSNTISPVQFCNICSAKHRGPGSAILEMKK</sequence>
<dbReference type="AlphaFoldDB" id="A0A2I0T5N2"/>
<gene>
    <name evidence="2" type="ORF">llap_20591</name>
</gene>
<organism evidence="2 3">
    <name type="scientific">Limosa lapponica baueri</name>
    <dbReference type="NCBI Taxonomy" id="1758121"/>
    <lineage>
        <taxon>Eukaryota</taxon>
        <taxon>Metazoa</taxon>
        <taxon>Chordata</taxon>
        <taxon>Craniata</taxon>
        <taxon>Vertebrata</taxon>
        <taxon>Euteleostomi</taxon>
        <taxon>Archelosauria</taxon>
        <taxon>Archosauria</taxon>
        <taxon>Dinosauria</taxon>
        <taxon>Saurischia</taxon>
        <taxon>Theropoda</taxon>
        <taxon>Coelurosauria</taxon>
        <taxon>Aves</taxon>
        <taxon>Neognathae</taxon>
        <taxon>Neoaves</taxon>
        <taxon>Charadriiformes</taxon>
        <taxon>Scolopacidae</taxon>
        <taxon>Limosa</taxon>
    </lineage>
</organism>
<dbReference type="PANTHER" id="PTHR12616:SF1">
    <property type="entry name" value="VACUOLAR PROTEIN SORTING-ASSOCIATED PROTEIN 41 HOMOLOG"/>
    <property type="match status" value="1"/>
</dbReference>
<proteinExistence type="predicted"/>
<dbReference type="GO" id="GO:0006623">
    <property type="term" value="P:protein targeting to vacuole"/>
    <property type="evidence" value="ECO:0007669"/>
    <property type="project" value="InterPro"/>
</dbReference>
<dbReference type="GO" id="GO:0016236">
    <property type="term" value="P:macroautophagy"/>
    <property type="evidence" value="ECO:0007669"/>
    <property type="project" value="TreeGrafter"/>
</dbReference>
<feature type="domain" description="Vps41 C-terminal RING finger" evidence="1">
    <location>
        <begin position="59"/>
        <end position="101"/>
    </location>
</feature>
<dbReference type="Proteomes" id="UP000233556">
    <property type="component" value="Unassembled WGS sequence"/>
</dbReference>
<dbReference type="GO" id="GO:0034058">
    <property type="term" value="P:endosomal vesicle fusion"/>
    <property type="evidence" value="ECO:0007669"/>
    <property type="project" value="TreeGrafter"/>
</dbReference>
<accession>A0A2I0T5N2</accession>
<dbReference type="InterPro" id="IPR045111">
    <property type="entry name" value="Vps41/Vps8"/>
</dbReference>